<dbReference type="Gene3D" id="2.60.20.10">
    <property type="entry name" value="Crystallins"/>
    <property type="match status" value="1"/>
</dbReference>
<name>A0ABW2RFV9_9BACL</name>
<protein>
    <submittedName>
        <fullName evidence="2">Uncharacterized protein</fullName>
    </submittedName>
</protein>
<comment type="caution">
    <text evidence="2">The sequence shown here is derived from an EMBL/GenBank/DDBJ whole genome shotgun (WGS) entry which is preliminary data.</text>
</comment>
<evidence type="ECO:0000313" key="3">
    <source>
        <dbReference type="Proteomes" id="UP001596500"/>
    </source>
</evidence>
<dbReference type="EMBL" id="JBHTBW010000004">
    <property type="protein sequence ID" value="MFC7439802.1"/>
    <property type="molecule type" value="Genomic_DNA"/>
</dbReference>
<reference evidence="3" key="1">
    <citation type="journal article" date="2019" name="Int. J. Syst. Evol. Microbiol.">
        <title>The Global Catalogue of Microorganisms (GCM) 10K type strain sequencing project: providing services to taxonomists for standard genome sequencing and annotation.</title>
        <authorList>
            <consortium name="The Broad Institute Genomics Platform"/>
            <consortium name="The Broad Institute Genome Sequencing Center for Infectious Disease"/>
            <person name="Wu L."/>
            <person name="Ma J."/>
        </authorList>
    </citation>
    <scope>NUCLEOTIDE SEQUENCE [LARGE SCALE GENOMIC DNA]</scope>
    <source>
        <strain evidence="3">CGMCC 1.12942</strain>
    </source>
</reference>
<sequence length="219" mass="24154">MNPTRKHLFTAAVCSFVLTATSLIAPSASNASTNNSEVVKKQLTYLQQFVMIDGKKVTKTEAVALGKKITIKATIVTGKNNQEGKPLLFGFTTNEKAEQWLKEHPFKQSTKTQKGVPGVYQADLYEDLHGLGEKYILASDAPVGIPVLAEFGWDNRISSLTPSCMGVTTIYEGEHFSDRTLTFAPSRCAETINLNEYLLDPQKPFQGTWDNQASSVQLY</sequence>
<evidence type="ECO:0000256" key="1">
    <source>
        <dbReference type="SAM" id="SignalP"/>
    </source>
</evidence>
<feature type="chain" id="PRO_5045654145" evidence="1">
    <location>
        <begin position="32"/>
        <end position="219"/>
    </location>
</feature>
<feature type="signal peptide" evidence="1">
    <location>
        <begin position="1"/>
        <end position="31"/>
    </location>
</feature>
<proteinExistence type="predicted"/>
<organism evidence="2 3">
    <name type="scientific">Laceyella putida</name>
    <dbReference type="NCBI Taxonomy" id="110101"/>
    <lineage>
        <taxon>Bacteria</taxon>
        <taxon>Bacillati</taxon>
        <taxon>Bacillota</taxon>
        <taxon>Bacilli</taxon>
        <taxon>Bacillales</taxon>
        <taxon>Thermoactinomycetaceae</taxon>
        <taxon>Laceyella</taxon>
    </lineage>
</organism>
<dbReference type="RefSeq" id="WP_379862988.1">
    <property type="nucleotide sequence ID" value="NZ_JBHTBW010000004.1"/>
</dbReference>
<keyword evidence="1" id="KW-0732">Signal</keyword>
<keyword evidence="3" id="KW-1185">Reference proteome</keyword>
<evidence type="ECO:0000313" key="2">
    <source>
        <dbReference type="EMBL" id="MFC7439802.1"/>
    </source>
</evidence>
<accession>A0ABW2RFV9</accession>
<dbReference type="Proteomes" id="UP001596500">
    <property type="component" value="Unassembled WGS sequence"/>
</dbReference>
<gene>
    <name evidence="2" type="ORF">ACFQNG_01300</name>
</gene>